<dbReference type="Pfam" id="PF01547">
    <property type="entry name" value="SBP_bac_1"/>
    <property type="match status" value="1"/>
</dbReference>
<dbReference type="EMBL" id="BAAADJ010000058">
    <property type="protein sequence ID" value="GAA0340512.1"/>
    <property type="molecule type" value="Genomic_DNA"/>
</dbReference>
<evidence type="ECO:0000313" key="5">
    <source>
        <dbReference type="EMBL" id="GAA0340512.1"/>
    </source>
</evidence>
<reference evidence="6" key="1">
    <citation type="journal article" date="2019" name="Int. J. Syst. Evol. Microbiol.">
        <title>The Global Catalogue of Microorganisms (GCM) 10K type strain sequencing project: providing services to taxonomists for standard genome sequencing and annotation.</title>
        <authorList>
            <consortium name="The Broad Institute Genomics Platform"/>
            <consortium name="The Broad Institute Genome Sequencing Center for Infectious Disease"/>
            <person name="Wu L."/>
            <person name="Ma J."/>
        </authorList>
    </citation>
    <scope>NUCLEOTIDE SEQUENCE [LARGE SCALE GENOMIC DNA]</scope>
    <source>
        <strain evidence="6">JCM 9731</strain>
    </source>
</reference>
<dbReference type="InterPro" id="IPR006059">
    <property type="entry name" value="SBP"/>
</dbReference>
<dbReference type="SUPFAM" id="SSF53850">
    <property type="entry name" value="Periplasmic binding protein-like II"/>
    <property type="match status" value="1"/>
</dbReference>
<evidence type="ECO:0000256" key="4">
    <source>
        <dbReference type="SAM" id="SignalP"/>
    </source>
</evidence>
<proteinExistence type="inferred from homology"/>
<evidence type="ECO:0000256" key="2">
    <source>
        <dbReference type="ARBA" id="ARBA00022448"/>
    </source>
</evidence>
<dbReference type="PANTHER" id="PTHR30061:SF50">
    <property type="entry name" value="MALTOSE_MALTODEXTRIN-BINDING PERIPLASMIC PROTEIN"/>
    <property type="match status" value="1"/>
</dbReference>
<gene>
    <name evidence="5" type="ORF">GCM10008967_33590</name>
</gene>
<dbReference type="RefSeq" id="WP_343801535.1">
    <property type="nucleotide sequence ID" value="NZ_BAAADJ010000058.1"/>
</dbReference>
<keyword evidence="2" id="KW-0813">Transport</keyword>
<name>A0ABP3GAD4_9BACI</name>
<feature type="signal peptide" evidence="4">
    <location>
        <begin position="1"/>
        <end position="20"/>
    </location>
</feature>
<comment type="caution">
    <text evidence="5">The sequence shown here is derived from an EMBL/GenBank/DDBJ whole genome shotgun (WGS) entry which is preliminary data.</text>
</comment>
<evidence type="ECO:0000313" key="6">
    <source>
        <dbReference type="Proteomes" id="UP001500782"/>
    </source>
</evidence>
<keyword evidence="3 4" id="KW-0732">Signal</keyword>
<evidence type="ECO:0000256" key="3">
    <source>
        <dbReference type="ARBA" id="ARBA00022729"/>
    </source>
</evidence>
<evidence type="ECO:0000256" key="1">
    <source>
        <dbReference type="ARBA" id="ARBA00008520"/>
    </source>
</evidence>
<organism evidence="5 6">
    <name type="scientific">Bacillus carboniphilus</name>
    <dbReference type="NCBI Taxonomy" id="86663"/>
    <lineage>
        <taxon>Bacteria</taxon>
        <taxon>Bacillati</taxon>
        <taxon>Bacillota</taxon>
        <taxon>Bacilli</taxon>
        <taxon>Bacillales</taxon>
        <taxon>Bacillaceae</taxon>
        <taxon>Bacillus</taxon>
    </lineage>
</organism>
<feature type="chain" id="PRO_5045788080" evidence="4">
    <location>
        <begin position="21"/>
        <end position="427"/>
    </location>
</feature>
<dbReference type="PANTHER" id="PTHR30061">
    <property type="entry name" value="MALTOSE-BINDING PERIPLASMIC PROTEIN"/>
    <property type="match status" value="1"/>
</dbReference>
<protein>
    <submittedName>
        <fullName evidence="5">Extracellular solute-binding protein</fullName>
    </submittedName>
</protein>
<keyword evidence="6" id="KW-1185">Reference proteome</keyword>
<comment type="similarity">
    <text evidence="1">Belongs to the bacterial solute-binding protein 1 family.</text>
</comment>
<dbReference type="Proteomes" id="UP001500782">
    <property type="component" value="Unassembled WGS sequence"/>
</dbReference>
<dbReference type="Gene3D" id="3.40.190.10">
    <property type="entry name" value="Periplasmic binding protein-like II"/>
    <property type="match status" value="1"/>
</dbReference>
<accession>A0ABP3GAD4</accession>
<sequence length="427" mass="48571">MSLKKWGMFLAGLLVLLLSACSSNEETGGEGDEIVLEYWQYHYESKVELMDELIKEFEEANPGIKIKQTTYPYDQYNEKVATLVPAGRGPDIINLYYGWVPKYVDSGYLQPLPQDAFPHEELEEEFFPLLDAVKLDGEYWVLPTAVRTLALFYNKDHFAEAGLTDPPKTWDELVDYSVELTKRDSNGQLERAGMAWELGGQLHNWYRDALIYQAGGQGLSEDRKQILWDDSDAGLEAFTYLVEFATKHKVGEKGFYTNDVTAFKTGFAAMNVDGSFRLGTLANDAPDLNYGVAPLPSYKEAATQSSFWANGITKKVEGEKLEAATKFLEFLTSQDVMERWLDKVGELPAKEAVAMQDKFLNDEKIGPFIQQLPDAHAHFFVDETLERDYVMEATDKVVLGQATIEEAYQEMVERTQKLFDDYWSKRN</sequence>
<dbReference type="CDD" id="cd14749">
    <property type="entry name" value="PBP2_XBP1_like"/>
    <property type="match status" value="1"/>
</dbReference>
<dbReference type="PROSITE" id="PS51257">
    <property type="entry name" value="PROKAR_LIPOPROTEIN"/>
    <property type="match status" value="1"/>
</dbReference>